<dbReference type="GO" id="GO:0008967">
    <property type="term" value="F:phosphoglycolate phosphatase activity"/>
    <property type="evidence" value="ECO:0007669"/>
    <property type="project" value="TreeGrafter"/>
</dbReference>
<dbReference type="Proteomes" id="UP000292547">
    <property type="component" value="Chromosome"/>
</dbReference>
<feature type="region of interest" description="Disordered" evidence="1">
    <location>
        <begin position="1"/>
        <end position="24"/>
    </location>
</feature>
<dbReference type="STRING" id="73044.GCA_000725795_01525"/>
<evidence type="ECO:0000256" key="1">
    <source>
        <dbReference type="SAM" id="MobiDB-lite"/>
    </source>
</evidence>
<name>A0A4P6TUZ5_STRSO</name>
<evidence type="ECO:0000313" key="3">
    <source>
        <dbReference type="Proteomes" id="UP000292547"/>
    </source>
</evidence>
<accession>A0A4P6TUZ5</accession>
<dbReference type="SUPFAM" id="SSF56784">
    <property type="entry name" value="HAD-like"/>
    <property type="match status" value="1"/>
</dbReference>
<keyword evidence="3" id="KW-1185">Reference proteome</keyword>
<dbReference type="Gene3D" id="3.40.50.1000">
    <property type="entry name" value="HAD superfamily/HAD-like"/>
    <property type="match status" value="1"/>
</dbReference>
<dbReference type="InterPro" id="IPR050155">
    <property type="entry name" value="HAD-like_hydrolase_sf"/>
</dbReference>
<keyword evidence="2" id="KW-0378">Hydrolase</keyword>
<protein>
    <submittedName>
        <fullName evidence="2">HAD family hydrolase</fullName>
    </submittedName>
</protein>
<dbReference type="PANTHER" id="PTHR43434">
    <property type="entry name" value="PHOSPHOGLYCOLATE PHOSPHATASE"/>
    <property type="match status" value="1"/>
</dbReference>
<dbReference type="GO" id="GO:0005829">
    <property type="term" value="C:cytosol"/>
    <property type="evidence" value="ECO:0007669"/>
    <property type="project" value="TreeGrafter"/>
</dbReference>
<reference evidence="2 3" key="1">
    <citation type="submission" date="2018-08" db="EMBL/GenBank/DDBJ databases">
        <title>The complete genome sequence of Streptomyces seoulensis, a pioneer strain for nickel superoxide dismutase discovery.</title>
        <authorList>
            <person name="Shin J."/>
            <person name="Lee J.-S."/>
            <person name="Lee E.-J."/>
            <person name="Youn H.-D."/>
        </authorList>
    </citation>
    <scope>NUCLEOTIDE SEQUENCE [LARGE SCALE GENOMIC DNA]</scope>
    <source>
        <strain evidence="2 3">KCTC 9819</strain>
    </source>
</reference>
<dbReference type="PANTHER" id="PTHR43434:SF1">
    <property type="entry name" value="PHOSPHOGLYCOLATE PHOSPHATASE"/>
    <property type="match status" value="1"/>
</dbReference>
<dbReference type="GO" id="GO:0006281">
    <property type="term" value="P:DNA repair"/>
    <property type="evidence" value="ECO:0007669"/>
    <property type="project" value="TreeGrafter"/>
</dbReference>
<evidence type="ECO:0000313" key="2">
    <source>
        <dbReference type="EMBL" id="QBJ91180.1"/>
    </source>
</evidence>
<dbReference type="Pfam" id="PF00702">
    <property type="entry name" value="Hydrolase"/>
    <property type="match status" value="1"/>
</dbReference>
<dbReference type="EMBL" id="CP032229">
    <property type="protein sequence ID" value="QBJ91180.1"/>
    <property type="molecule type" value="Genomic_DNA"/>
</dbReference>
<dbReference type="InterPro" id="IPR036412">
    <property type="entry name" value="HAD-like_sf"/>
</dbReference>
<organism evidence="2 3">
    <name type="scientific">Streptomyces seoulensis</name>
    <dbReference type="NCBI Taxonomy" id="73044"/>
    <lineage>
        <taxon>Bacteria</taxon>
        <taxon>Bacillati</taxon>
        <taxon>Actinomycetota</taxon>
        <taxon>Actinomycetes</taxon>
        <taxon>Kitasatosporales</taxon>
        <taxon>Streptomycetaceae</taxon>
        <taxon>Streptomyces</taxon>
    </lineage>
</organism>
<gene>
    <name evidence="2" type="ORF">D0Z67_13330</name>
</gene>
<dbReference type="InterPro" id="IPR023214">
    <property type="entry name" value="HAD_sf"/>
</dbReference>
<dbReference type="OrthoDB" id="4547358at2"/>
<sequence>MVRRPLGNHHDGPDTLLVTSETPETTQHELVATESVEEKSDQGTGKLRELIGARVVLWDFDGPVCRLFARHRAERVAAGLVEWLAGRGLRGLLTEDERETLDPQVVLRAVDRRHPGSDLVAELEERLTQDELLAAASAWPTPYADPLIRTWAAVGSRLAVTTNNSPRVVHAYLADRGLTGCFAPHIYGRTAELHRLKPDPYCLDRALAALGAAPGSALMIGDSPTDLVAAERAGVRFLGFATGERRAKQLRASGADTVLTSLEPLLLALRG</sequence>
<dbReference type="AlphaFoldDB" id="A0A4P6TUZ5"/>
<proteinExistence type="predicted"/>
<dbReference type="KEGG" id="sseo:D0Z67_13330"/>